<dbReference type="EMBL" id="CAKLBC010001513">
    <property type="protein sequence ID" value="CAH0492547.1"/>
    <property type="molecule type" value="Genomic_DNA"/>
</dbReference>
<keyword evidence="3" id="KW-1185">Reference proteome</keyword>
<name>A0ABN8CEQ1_9STRA</name>
<sequence>MCLEGGPSTVVQLIISAMTSRSSPVWLNVIMGKLGWANGNKVDIKGVGTIIEKVILPNGDKREIEIKNALYVPSMSKNLLSVPLINKHGKFQVVFDGTRMHIAHKDSQQVVATADLVDGLYWLCTAQRSANVAAIRNSCG</sequence>
<proteinExistence type="predicted"/>
<feature type="domain" description="Retrovirus-related Pol polyprotein from transposon TNT 1-94-like beta-barrel" evidence="1">
    <location>
        <begin position="33"/>
        <end position="89"/>
    </location>
</feature>
<evidence type="ECO:0000259" key="1">
    <source>
        <dbReference type="Pfam" id="PF22936"/>
    </source>
</evidence>
<gene>
    <name evidence="2" type="ORF">PFR001_LOCUS7746</name>
</gene>
<evidence type="ECO:0000313" key="2">
    <source>
        <dbReference type="EMBL" id="CAH0492547.1"/>
    </source>
</evidence>
<accession>A0ABN8CEQ1</accession>
<dbReference type="Pfam" id="PF22936">
    <property type="entry name" value="Pol_BBD"/>
    <property type="match status" value="1"/>
</dbReference>
<comment type="caution">
    <text evidence="2">The sequence shown here is derived from an EMBL/GenBank/DDBJ whole genome shotgun (WGS) entry which is preliminary data.</text>
</comment>
<dbReference type="InterPro" id="IPR054722">
    <property type="entry name" value="PolX-like_BBD"/>
</dbReference>
<evidence type="ECO:0000313" key="3">
    <source>
        <dbReference type="Proteomes" id="UP001157938"/>
    </source>
</evidence>
<protein>
    <recommendedName>
        <fullName evidence="1">Retrovirus-related Pol polyprotein from transposon TNT 1-94-like beta-barrel domain-containing protein</fullName>
    </recommendedName>
</protein>
<organism evidence="2 3">
    <name type="scientific">Peronospora farinosa</name>
    <dbReference type="NCBI Taxonomy" id="134698"/>
    <lineage>
        <taxon>Eukaryota</taxon>
        <taxon>Sar</taxon>
        <taxon>Stramenopiles</taxon>
        <taxon>Oomycota</taxon>
        <taxon>Peronosporomycetes</taxon>
        <taxon>Peronosporales</taxon>
        <taxon>Peronosporaceae</taxon>
        <taxon>Peronospora</taxon>
    </lineage>
</organism>
<reference evidence="2 3" key="1">
    <citation type="submission" date="2021-11" db="EMBL/GenBank/DDBJ databases">
        <authorList>
            <person name="Islam A."/>
            <person name="Islam S."/>
            <person name="Flora M.S."/>
            <person name="Rahman M."/>
            <person name="Ziaur R.M."/>
            <person name="Epstein J.H."/>
            <person name="Hassan M."/>
            <person name="Klassen M."/>
            <person name="Woodard K."/>
            <person name="Webb A."/>
            <person name="Webby R.J."/>
            <person name="El Zowalaty M.E."/>
        </authorList>
    </citation>
    <scope>NUCLEOTIDE SEQUENCE [LARGE SCALE GENOMIC DNA]</scope>
    <source>
        <strain evidence="2">Pf1</strain>
    </source>
</reference>
<dbReference type="Proteomes" id="UP001157938">
    <property type="component" value="Unassembled WGS sequence"/>
</dbReference>